<evidence type="ECO:0000313" key="7">
    <source>
        <dbReference type="EMBL" id="SVB20913.1"/>
    </source>
</evidence>
<protein>
    <recommendedName>
        <fullName evidence="6">Secretin/TonB short N-terminal domain-containing protein</fullName>
    </recommendedName>
</protein>
<evidence type="ECO:0000256" key="3">
    <source>
        <dbReference type="ARBA" id="ARBA00022729"/>
    </source>
</evidence>
<reference evidence="7" key="1">
    <citation type="submission" date="2018-05" db="EMBL/GenBank/DDBJ databases">
        <authorList>
            <person name="Lanie J.A."/>
            <person name="Ng W.-L."/>
            <person name="Kazmierczak K.M."/>
            <person name="Andrzejewski T.M."/>
            <person name="Davidsen T.M."/>
            <person name="Wayne K.J."/>
            <person name="Tettelin H."/>
            <person name="Glass J.I."/>
            <person name="Rusch D."/>
            <person name="Podicherti R."/>
            <person name="Tsui H.-C.T."/>
            <person name="Winkler M.E."/>
        </authorList>
    </citation>
    <scope>NUCLEOTIDE SEQUENCE</scope>
</reference>
<dbReference type="GO" id="GO:0009306">
    <property type="term" value="P:protein secretion"/>
    <property type="evidence" value="ECO:0007669"/>
    <property type="project" value="TreeGrafter"/>
</dbReference>
<dbReference type="EMBL" id="UINC01032746">
    <property type="protein sequence ID" value="SVB20913.1"/>
    <property type="molecule type" value="Genomic_DNA"/>
</dbReference>
<evidence type="ECO:0000259" key="6">
    <source>
        <dbReference type="SMART" id="SM00965"/>
    </source>
</evidence>
<evidence type="ECO:0000256" key="1">
    <source>
        <dbReference type="ARBA" id="ARBA00004370"/>
    </source>
</evidence>
<accession>A0A382C6G8</accession>
<evidence type="ECO:0000256" key="5">
    <source>
        <dbReference type="ARBA" id="ARBA00023237"/>
    </source>
</evidence>
<dbReference type="Gene3D" id="3.30.1370.120">
    <property type="match status" value="1"/>
</dbReference>
<dbReference type="InterPro" id="IPR038591">
    <property type="entry name" value="NolW-like_sf"/>
</dbReference>
<gene>
    <name evidence="7" type="ORF">METZ01_LOCUS173767</name>
</gene>
<evidence type="ECO:0000256" key="4">
    <source>
        <dbReference type="ARBA" id="ARBA00023136"/>
    </source>
</evidence>
<evidence type="ECO:0000256" key="2">
    <source>
        <dbReference type="ARBA" id="ARBA00022448"/>
    </source>
</evidence>
<dbReference type="InterPro" id="IPR011662">
    <property type="entry name" value="Secretin/TonB_short_N"/>
</dbReference>
<feature type="non-terminal residue" evidence="7">
    <location>
        <position position="1"/>
    </location>
</feature>
<dbReference type="PANTHER" id="PTHR30332:SF24">
    <property type="entry name" value="SECRETIN GSPD-RELATED"/>
    <property type="match status" value="1"/>
</dbReference>
<dbReference type="InterPro" id="IPR050810">
    <property type="entry name" value="Bact_Secretion_Sys_Channel"/>
</dbReference>
<feature type="domain" description="Secretin/TonB short N-terminal" evidence="6">
    <location>
        <begin position="23"/>
        <end position="71"/>
    </location>
</feature>
<sequence length="278" mass="29387">MSINMQDSDIRNVLELIAELTGLNIVISPEVQDTVTANLSDVSVKAALDAILQPNGYSYFIKENILVIKPAGTEMIGELETEIIKLKYIDAGNVTAALGNMLSTQGSIVSWSPKLTAGGLGIGGSATLLVNIIITETQENMPRILDMIKQIDVPIANINISVKFIETQLDTSKGSGIDWTGGVPIQLGGSDTLGTIPFKLDNVTVATLNPLQLSNALRLMQARGTSKLLSSPSVTTLDNHPANVNVQTTVYVEGSLGGGVNFQGQDNVPNFPGLGMVI</sequence>
<feature type="non-terminal residue" evidence="7">
    <location>
        <position position="278"/>
    </location>
</feature>
<keyword evidence="4" id="KW-0472">Membrane</keyword>
<dbReference type="Gene3D" id="3.30.1370.130">
    <property type="match status" value="1"/>
</dbReference>
<dbReference type="GO" id="GO:0019867">
    <property type="term" value="C:outer membrane"/>
    <property type="evidence" value="ECO:0007669"/>
    <property type="project" value="InterPro"/>
</dbReference>
<keyword evidence="2" id="KW-0813">Transport</keyword>
<proteinExistence type="predicted"/>
<dbReference type="SMART" id="SM00965">
    <property type="entry name" value="STN"/>
    <property type="match status" value="1"/>
</dbReference>
<dbReference type="PANTHER" id="PTHR30332">
    <property type="entry name" value="PROBABLE GENERAL SECRETION PATHWAY PROTEIN D"/>
    <property type="match status" value="1"/>
</dbReference>
<organism evidence="7">
    <name type="scientific">marine metagenome</name>
    <dbReference type="NCBI Taxonomy" id="408172"/>
    <lineage>
        <taxon>unclassified sequences</taxon>
        <taxon>metagenomes</taxon>
        <taxon>ecological metagenomes</taxon>
    </lineage>
</organism>
<name>A0A382C6G8_9ZZZZ</name>
<keyword evidence="5" id="KW-0998">Cell outer membrane</keyword>
<dbReference type="Pfam" id="PF07660">
    <property type="entry name" value="STN"/>
    <property type="match status" value="1"/>
</dbReference>
<keyword evidence="3" id="KW-0732">Signal</keyword>
<comment type="subcellular location">
    <subcellularLocation>
        <location evidence="1">Membrane</location>
    </subcellularLocation>
</comment>
<dbReference type="AlphaFoldDB" id="A0A382C6G8"/>
<dbReference type="GO" id="GO:0015627">
    <property type="term" value="C:type II protein secretion system complex"/>
    <property type="evidence" value="ECO:0007669"/>
    <property type="project" value="TreeGrafter"/>
</dbReference>